<gene>
    <name evidence="10" type="ORF">CLUMA_CG009257</name>
</gene>
<evidence type="ECO:0000256" key="5">
    <source>
        <dbReference type="ARBA" id="ARBA00023157"/>
    </source>
</evidence>
<keyword evidence="3 8" id="KW-1133">Transmembrane helix</keyword>
<feature type="transmembrane region" description="Helical" evidence="8">
    <location>
        <begin position="188"/>
        <end position="207"/>
    </location>
</feature>
<dbReference type="InterPro" id="IPR007782">
    <property type="entry name" value="VKG_COase"/>
</dbReference>
<evidence type="ECO:0000256" key="4">
    <source>
        <dbReference type="ARBA" id="ARBA00023136"/>
    </source>
</evidence>
<dbReference type="PANTHER" id="PTHR12639:SF6">
    <property type="entry name" value="VITAMIN K-DEPENDENT GAMMA-CARBOXYLASE"/>
    <property type="match status" value="1"/>
</dbReference>
<sequence length="676" mass="80094">MDLHNKERTKKKSRRRKSRFSAVKEKISKIFNTFSGHKITNFSSFNGFSNLMHQKADAASIGIGRMLFGIMMLLDIPEERSGDLDLRWGDPKDCRFPLFSFIKPLTLPKMGLVYCTMWLGALGITLGYKFKASCLAFVLTYWYIFLLDKSSWNNHSYLYGLIAFIFLFTDAHHYCSIDARCNELKPEVPYWNYFLLKFQFFVLYFIAGLKKMSSEWLNEWQYSMTNLDVHWLFTPFRMIIGSDLTNLLVIHWFAAVFDTTISFFLICKHTRPIAVIFATAFHLMNSHLFNIGMFPWVCLVELPLFYEHNWPRTFFRKLKSSSSFSKRKASMERMSCVNDKNVTTKRTLKKRFTTFLILIYGCLQLFLPFSHFITKGYNNWVNGIYGYSFDMMMQQWHPSLISIKIVDNGGQQQHFIDPLTFTDNYRWTQYPDMAYQYAKCIHENLKSDFHENPNSVLTSANISIYFDIWCSLNGRFQQRIYNPKVDLVKSYWNPFRKPSFTLPLLREYSHLRKEIMEISNDVYSWSNYTSLMFFADFPRLTMENYIVPEMDNVTLTVLHGAVKFQQENDTKASSLSVRQSVVVKSGSFHKITTISDVPSCYFYTYINATQQLLNSPADDTQNYKEWRTTYSIFPFAQEWRMRWENYKKFLYHIANSILFEFYKVPMPLRVREIHDM</sequence>
<protein>
    <submittedName>
        <fullName evidence="10">CLUMA_CG009257, isoform A</fullName>
    </submittedName>
</protein>
<evidence type="ECO:0000256" key="2">
    <source>
        <dbReference type="ARBA" id="ARBA00022692"/>
    </source>
</evidence>
<keyword evidence="6" id="KW-0456">Lyase</keyword>
<dbReference type="Proteomes" id="UP000183832">
    <property type="component" value="Unassembled WGS sequence"/>
</dbReference>
<dbReference type="SMART" id="SM00752">
    <property type="entry name" value="HTTM"/>
    <property type="match status" value="1"/>
</dbReference>
<evidence type="ECO:0000259" key="9">
    <source>
        <dbReference type="SMART" id="SM00752"/>
    </source>
</evidence>
<dbReference type="GO" id="GO:0019842">
    <property type="term" value="F:vitamin binding"/>
    <property type="evidence" value="ECO:0007669"/>
    <property type="project" value="TreeGrafter"/>
</dbReference>
<feature type="transmembrane region" description="Helical" evidence="8">
    <location>
        <begin position="247"/>
        <end position="267"/>
    </location>
</feature>
<dbReference type="STRING" id="568069.A0A1J1IBI4"/>
<proteinExistence type="predicted"/>
<dbReference type="PANTHER" id="PTHR12639">
    <property type="entry name" value="VITAMIN K-DEPENDENT GAMMA-CARBOXYLASE"/>
    <property type="match status" value="1"/>
</dbReference>
<evidence type="ECO:0000256" key="1">
    <source>
        <dbReference type="ARBA" id="ARBA00004127"/>
    </source>
</evidence>
<dbReference type="InterPro" id="IPR053934">
    <property type="entry name" value="HTTM_dom"/>
</dbReference>
<dbReference type="Pfam" id="PF22777">
    <property type="entry name" value="VKGC_lumenal_dom"/>
    <property type="match status" value="1"/>
</dbReference>
<accession>A0A1J1IBI4</accession>
<keyword evidence="11" id="KW-1185">Reference proteome</keyword>
<keyword evidence="5" id="KW-1015">Disulfide bond</keyword>
<dbReference type="AlphaFoldDB" id="A0A1J1IBI4"/>
<dbReference type="OrthoDB" id="206689at2759"/>
<feature type="transmembrane region" description="Helical" evidence="8">
    <location>
        <begin position="111"/>
        <end position="144"/>
    </location>
</feature>
<evidence type="ECO:0000256" key="7">
    <source>
        <dbReference type="SAM" id="MobiDB-lite"/>
    </source>
</evidence>
<dbReference type="EMBL" id="CVRI01000043">
    <property type="protein sequence ID" value="CRK95801.1"/>
    <property type="molecule type" value="Genomic_DNA"/>
</dbReference>
<reference evidence="10 11" key="1">
    <citation type="submission" date="2015-04" db="EMBL/GenBank/DDBJ databases">
        <authorList>
            <person name="Syromyatnikov M.Y."/>
            <person name="Popov V.N."/>
        </authorList>
    </citation>
    <scope>NUCLEOTIDE SEQUENCE [LARGE SCALE GENOMIC DNA]</scope>
</reference>
<evidence type="ECO:0000313" key="11">
    <source>
        <dbReference type="Proteomes" id="UP000183832"/>
    </source>
</evidence>
<comment type="subcellular location">
    <subcellularLocation>
        <location evidence="1">Endomembrane system</location>
        <topology evidence="1">Multi-pass membrane protein</topology>
    </subcellularLocation>
</comment>
<dbReference type="GO" id="GO:0008488">
    <property type="term" value="F:gamma-glutamyl carboxylase activity"/>
    <property type="evidence" value="ECO:0007669"/>
    <property type="project" value="InterPro"/>
</dbReference>
<feature type="region of interest" description="Disordered" evidence="7">
    <location>
        <begin position="1"/>
        <end position="21"/>
    </location>
</feature>
<evidence type="ECO:0000313" key="10">
    <source>
        <dbReference type="EMBL" id="CRK95801.1"/>
    </source>
</evidence>
<organism evidence="10 11">
    <name type="scientific">Clunio marinus</name>
    <dbReference type="NCBI Taxonomy" id="568069"/>
    <lineage>
        <taxon>Eukaryota</taxon>
        <taxon>Metazoa</taxon>
        <taxon>Ecdysozoa</taxon>
        <taxon>Arthropoda</taxon>
        <taxon>Hexapoda</taxon>
        <taxon>Insecta</taxon>
        <taxon>Pterygota</taxon>
        <taxon>Neoptera</taxon>
        <taxon>Endopterygota</taxon>
        <taxon>Diptera</taxon>
        <taxon>Nematocera</taxon>
        <taxon>Chironomoidea</taxon>
        <taxon>Chironomidae</taxon>
        <taxon>Clunio</taxon>
    </lineage>
</organism>
<evidence type="ECO:0000256" key="3">
    <source>
        <dbReference type="ARBA" id="ARBA00022989"/>
    </source>
</evidence>
<dbReference type="GO" id="GO:0012505">
    <property type="term" value="C:endomembrane system"/>
    <property type="evidence" value="ECO:0007669"/>
    <property type="project" value="UniProtKB-SubCell"/>
</dbReference>
<feature type="compositionally biased region" description="Basic residues" evidence="7">
    <location>
        <begin position="7"/>
        <end position="19"/>
    </location>
</feature>
<evidence type="ECO:0000256" key="8">
    <source>
        <dbReference type="SAM" id="Phobius"/>
    </source>
</evidence>
<feature type="domain" description="HTTM-like" evidence="9">
    <location>
        <begin position="53"/>
        <end position="310"/>
    </location>
</feature>
<evidence type="ECO:0000256" key="6">
    <source>
        <dbReference type="ARBA" id="ARBA00023239"/>
    </source>
</evidence>
<dbReference type="InterPro" id="IPR011020">
    <property type="entry name" value="HTTM-like"/>
</dbReference>
<feature type="transmembrane region" description="Helical" evidence="8">
    <location>
        <begin position="156"/>
        <end position="176"/>
    </location>
</feature>
<dbReference type="InterPro" id="IPR053935">
    <property type="entry name" value="VKGC_lumenal_dom"/>
</dbReference>
<name>A0A1J1IBI4_9DIPT</name>
<feature type="transmembrane region" description="Helical" evidence="8">
    <location>
        <begin position="352"/>
        <end position="373"/>
    </location>
</feature>
<dbReference type="Pfam" id="PF05090">
    <property type="entry name" value="HTTM"/>
    <property type="match status" value="1"/>
</dbReference>
<keyword evidence="2 8" id="KW-0812">Transmembrane</keyword>
<keyword evidence="4 8" id="KW-0472">Membrane</keyword>